<dbReference type="InterPro" id="IPR025714">
    <property type="entry name" value="Methyltranfer_dom"/>
</dbReference>
<dbReference type="Gene3D" id="3.40.50.150">
    <property type="entry name" value="Vaccinia Virus protein VP39"/>
    <property type="match status" value="2"/>
</dbReference>
<evidence type="ECO:0000259" key="9">
    <source>
        <dbReference type="Pfam" id="PF13649"/>
    </source>
</evidence>
<dbReference type="CDD" id="cd02440">
    <property type="entry name" value="AdoMet_MTases"/>
    <property type="match status" value="2"/>
</dbReference>
<feature type="domain" description="Methyltransferase" evidence="10">
    <location>
        <begin position="280"/>
        <end position="390"/>
    </location>
</feature>
<evidence type="ECO:0000256" key="3">
    <source>
        <dbReference type="ARBA" id="ARBA00022603"/>
    </source>
</evidence>
<evidence type="ECO:0000256" key="2">
    <source>
        <dbReference type="ARBA" id="ARBA00005189"/>
    </source>
</evidence>
<dbReference type="PANTHER" id="PTHR44307">
    <property type="entry name" value="PHOSPHOETHANOLAMINE METHYLTRANSFERASE"/>
    <property type="match status" value="1"/>
</dbReference>
<evidence type="ECO:0000259" key="10">
    <source>
        <dbReference type="Pfam" id="PF13847"/>
    </source>
</evidence>
<evidence type="ECO:0000256" key="7">
    <source>
        <dbReference type="ARBA" id="ARBA00047622"/>
    </source>
</evidence>
<dbReference type="EMBL" id="JASFZW010000006">
    <property type="protein sequence ID" value="KAK2077363.1"/>
    <property type="molecule type" value="Genomic_DNA"/>
</dbReference>
<dbReference type="InterPro" id="IPR041698">
    <property type="entry name" value="Methyltransf_25"/>
</dbReference>
<evidence type="ECO:0000256" key="6">
    <source>
        <dbReference type="ARBA" id="ARBA00047619"/>
    </source>
</evidence>
<comment type="pathway">
    <text evidence="2">Lipid metabolism.</text>
</comment>
<evidence type="ECO:0000256" key="5">
    <source>
        <dbReference type="ARBA" id="ARBA00035674"/>
    </source>
</evidence>
<keyword evidence="3" id="KW-0489">Methyltransferase</keyword>
<evidence type="ECO:0000313" key="12">
    <source>
        <dbReference type="Proteomes" id="UP001255856"/>
    </source>
</evidence>
<reference evidence="11" key="1">
    <citation type="submission" date="2021-01" db="EMBL/GenBank/DDBJ databases">
        <authorList>
            <person name="Eckstrom K.M.E."/>
        </authorList>
    </citation>
    <scope>NUCLEOTIDE SEQUENCE</scope>
    <source>
        <strain evidence="11">UVCC 0001</strain>
    </source>
</reference>
<name>A0AAD9IFP7_PROWI</name>
<sequence>MWASHERDAQRSYWKEHSGSATVETMMLDSQAADIDKMERPEVLHLLGPVDELRVVELGAGIGRFTRPLAERAASVVALDFMPNLIEQNEKDNAHLGNIDFRCGDATELELPIGSADLVFSNWLLMYLNDDEVKGLARNMLSWLVMGGTCFFRESCFRQSGDKKRGSNPTHYRNPREYFAIFDECSVVEPDGRVAAFELVCCKSVDTYVRVKQNQNQVCWKWRKVVKPADQEFHVDRHFLDGQRYTPDNIRRYEFVFGKGFISPGGSKATRELVGRLDLKPEATVLDVGCGTGGSAFDIAQTYDCFVYGVDLSVNVILTALERAAAAGNGQRVSLEISDCTRRAFPKESFDAIFSRDTLLHVHDKPHLFARLHETLKPGGQLLVTDYCRGAAEPSEEFSRYIQERAYDLHTVQGYRAMLEAAGFAVAEASDETARFVELLAGELGELQARRGEFVEQFSEEAFAEMESSWQSKLARARAGEHCWGVFRAQKRA</sequence>
<comment type="caution">
    <text evidence="11">The sequence shown here is derived from an EMBL/GenBank/DDBJ whole genome shotgun (WGS) entry which is preliminary data.</text>
</comment>
<protein>
    <recommendedName>
        <fullName evidence="5">phosphoethanolamine N-methyltransferase</fullName>
        <ecNumber evidence="5">2.1.1.103</ecNumber>
    </recommendedName>
</protein>
<feature type="domain" description="Methyltransferase" evidence="9">
    <location>
        <begin position="55"/>
        <end position="148"/>
    </location>
</feature>
<accession>A0AAD9IFP7</accession>
<dbReference type="PANTHER" id="PTHR44307:SF2">
    <property type="entry name" value="PHOSPHOETHANOLAMINE METHYLTRANSFERASE ISOFORM X1"/>
    <property type="match status" value="1"/>
</dbReference>
<keyword evidence="4" id="KW-0808">Transferase</keyword>
<dbReference type="Pfam" id="PF13847">
    <property type="entry name" value="Methyltransf_31"/>
    <property type="match status" value="1"/>
</dbReference>
<comment type="catalytic activity">
    <reaction evidence="6">
        <text>N,N-dimethylethanolamine phosphate + S-adenosyl-L-methionine = phosphocholine + S-adenosyl-L-homocysteine + H(+)</text>
        <dbReference type="Rhea" id="RHEA:25325"/>
        <dbReference type="ChEBI" id="CHEBI:15378"/>
        <dbReference type="ChEBI" id="CHEBI:57856"/>
        <dbReference type="ChEBI" id="CHEBI:58641"/>
        <dbReference type="ChEBI" id="CHEBI:59789"/>
        <dbReference type="ChEBI" id="CHEBI:295975"/>
        <dbReference type="EC" id="2.1.1.103"/>
    </reaction>
    <physiologicalReaction direction="left-to-right" evidence="6">
        <dbReference type="Rhea" id="RHEA:25326"/>
    </physiologicalReaction>
</comment>
<dbReference type="Pfam" id="PF13649">
    <property type="entry name" value="Methyltransf_25"/>
    <property type="match status" value="1"/>
</dbReference>
<dbReference type="GO" id="GO:0032259">
    <property type="term" value="P:methylation"/>
    <property type="evidence" value="ECO:0007669"/>
    <property type="project" value="UniProtKB-KW"/>
</dbReference>
<dbReference type="Proteomes" id="UP001255856">
    <property type="component" value="Unassembled WGS sequence"/>
</dbReference>
<keyword evidence="12" id="KW-1185">Reference proteome</keyword>
<proteinExistence type="predicted"/>
<dbReference type="GO" id="GO:0000234">
    <property type="term" value="F:phosphoethanolamine N-methyltransferase activity"/>
    <property type="evidence" value="ECO:0007669"/>
    <property type="project" value="UniProtKB-EC"/>
</dbReference>
<gene>
    <name evidence="11" type="ORF">QBZ16_004208</name>
</gene>
<evidence type="ECO:0000256" key="8">
    <source>
        <dbReference type="ARBA" id="ARBA00047841"/>
    </source>
</evidence>
<evidence type="ECO:0000313" key="11">
    <source>
        <dbReference type="EMBL" id="KAK2077363.1"/>
    </source>
</evidence>
<organism evidence="11 12">
    <name type="scientific">Prototheca wickerhamii</name>
    <dbReference type="NCBI Taxonomy" id="3111"/>
    <lineage>
        <taxon>Eukaryota</taxon>
        <taxon>Viridiplantae</taxon>
        <taxon>Chlorophyta</taxon>
        <taxon>core chlorophytes</taxon>
        <taxon>Trebouxiophyceae</taxon>
        <taxon>Chlorellales</taxon>
        <taxon>Chlorellaceae</taxon>
        <taxon>Prototheca</taxon>
    </lineage>
</organism>
<comment type="catalytic activity">
    <reaction evidence="7">
        <text>phosphoethanolamine + S-adenosyl-L-methionine = N-methylethanolamine phosphate + S-adenosyl-L-homocysteine + H(+)</text>
        <dbReference type="Rhea" id="RHEA:20365"/>
        <dbReference type="ChEBI" id="CHEBI:15378"/>
        <dbReference type="ChEBI" id="CHEBI:57781"/>
        <dbReference type="ChEBI" id="CHEBI:57856"/>
        <dbReference type="ChEBI" id="CHEBI:58190"/>
        <dbReference type="ChEBI" id="CHEBI:59789"/>
        <dbReference type="EC" id="2.1.1.103"/>
    </reaction>
    <physiologicalReaction direction="left-to-right" evidence="7">
        <dbReference type="Rhea" id="RHEA:20366"/>
    </physiologicalReaction>
</comment>
<comment type="catalytic activity">
    <reaction evidence="8">
        <text>N-methylethanolamine phosphate + S-adenosyl-L-methionine = N,N-dimethylethanolamine phosphate + S-adenosyl-L-homocysteine + H(+)</text>
        <dbReference type="Rhea" id="RHEA:25321"/>
        <dbReference type="ChEBI" id="CHEBI:15378"/>
        <dbReference type="ChEBI" id="CHEBI:57781"/>
        <dbReference type="ChEBI" id="CHEBI:57856"/>
        <dbReference type="ChEBI" id="CHEBI:58641"/>
        <dbReference type="ChEBI" id="CHEBI:59789"/>
        <dbReference type="EC" id="2.1.1.103"/>
    </reaction>
    <physiologicalReaction direction="left-to-right" evidence="8">
        <dbReference type="Rhea" id="RHEA:25322"/>
    </physiologicalReaction>
</comment>
<dbReference type="InterPro" id="IPR029063">
    <property type="entry name" value="SAM-dependent_MTases_sf"/>
</dbReference>
<evidence type="ECO:0000256" key="4">
    <source>
        <dbReference type="ARBA" id="ARBA00022679"/>
    </source>
</evidence>
<dbReference type="EC" id="2.1.1.103" evidence="5"/>
<comment type="pathway">
    <text evidence="1">Phospholipid metabolism; phosphatidylcholine biosynthesis.</text>
</comment>
<dbReference type="AlphaFoldDB" id="A0AAD9IFP7"/>
<dbReference type="SUPFAM" id="SSF53335">
    <property type="entry name" value="S-adenosyl-L-methionine-dependent methyltransferases"/>
    <property type="match status" value="2"/>
</dbReference>
<evidence type="ECO:0000256" key="1">
    <source>
        <dbReference type="ARBA" id="ARBA00004969"/>
    </source>
</evidence>